<dbReference type="RefSeq" id="XP_022238761.1">
    <property type="nucleotide sequence ID" value="XM_022383053.1"/>
</dbReference>
<feature type="compositionally biased region" description="Basic and acidic residues" evidence="1">
    <location>
        <begin position="30"/>
        <end position="41"/>
    </location>
</feature>
<gene>
    <name evidence="4" type="primary">LOC111085273</name>
</gene>
<organism evidence="3 4">
    <name type="scientific">Limulus polyphemus</name>
    <name type="common">Atlantic horseshoe crab</name>
    <dbReference type="NCBI Taxonomy" id="6850"/>
    <lineage>
        <taxon>Eukaryota</taxon>
        <taxon>Metazoa</taxon>
        <taxon>Ecdysozoa</taxon>
        <taxon>Arthropoda</taxon>
        <taxon>Chelicerata</taxon>
        <taxon>Merostomata</taxon>
        <taxon>Xiphosura</taxon>
        <taxon>Limulidae</taxon>
        <taxon>Limulus</taxon>
    </lineage>
</organism>
<feature type="compositionally biased region" description="Low complexity" evidence="1">
    <location>
        <begin position="115"/>
        <end position="130"/>
    </location>
</feature>
<dbReference type="GeneID" id="111085273"/>
<keyword evidence="3" id="KW-1185">Reference proteome</keyword>
<reference evidence="4" key="1">
    <citation type="submission" date="2025-08" db="UniProtKB">
        <authorList>
            <consortium name="RefSeq"/>
        </authorList>
    </citation>
    <scope>IDENTIFICATION</scope>
    <source>
        <tissue evidence="4">Muscle</tissue>
    </source>
</reference>
<evidence type="ECO:0000256" key="2">
    <source>
        <dbReference type="SAM" id="SignalP"/>
    </source>
</evidence>
<accession>A0ABM1S556</accession>
<sequence length="388" mass="44780">MGGPLYEVSFLFILIAFSKGLTLSITTEPQPDKQDGSHNKQEQSQVHNKNIDFQKSRGSSFTSDINLNKFEYQRIFGPRKNPKDNKIGFSSSFNHFPELPTFTSLQGAPKEDINSSLTRAPTRPSTTSTRYKFNPSLVTYTQLLSIRGEPRYQNRGVRYEKNKSEVVSNGPEYRTQDPIKQNSKNHIIRNLNQEHSANNSNSRENLGVREDVQRKGPQSPYIPPEETIHSIPRRKTTTSPPKQADPLILKTPSPPSLQHINVRPRRKFSSSLEDVEYFPKYVIFRRNTKVEEYPKVFKFNEKRINIVEFDRDKKSGRIENLDKGDILDPHNIPRSKFLIFHGGIYDEDDTIPTRRNFGVSQEAFKIVQGYFTNEDQAQNDGHDFYQPL</sequence>
<keyword evidence="2" id="KW-0732">Signal</keyword>
<dbReference type="Proteomes" id="UP000694941">
    <property type="component" value="Unplaced"/>
</dbReference>
<evidence type="ECO:0000313" key="4">
    <source>
        <dbReference type="RefSeq" id="XP_022238761.1"/>
    </source>
</evidence>
<protein>
    <submittedName>
        <fullName evidence="4">Uncharacterized protein LOC111085273</fullName>
    </submittedName>
</protein>
<feature type="region of interest" description="Disordered" evidence="1">
    <location>
        <begin position="163"/>
        <end position="182"/>
    </location>
</feature>
<feature type="compositionally biased region" description="Polar residues" evidence="1">
    <location>
        <begin position="192"/>
        <end position="204"/>
    </location>
</feature>
<feature type="region of interest" description="Disordered" evidence="1">
    <location>
        <begin position="100"/>
        <end position="131"/>
    </location>
</feature>
<name>A0ABM1S556_LIMPO</name>
<feature type="chain" id="PRO_5045706531" evidence="2">
    <location>
        <begin position="21"/>
        <end position="388"/>
    </location>
</feature>
<feature type="region of interest" description="Disordered" evidence="1">
    <location>
        <begin position="27"/>
        <end position="60"/>
    </location>
</feature>
<feature type="signal peptide" evidence="2">
    <location>
        <begin position="1"/>
        <end position="20"/>
    </location>
</feature>
<evidence type="ECO:0000313" key="3">
    <source>
        <dbReference type="Proteomes" id="UP000694941"/>
    </source>
</evidence>
<evidence type="ECO:0000256" key="1">
    <source>
        <dbReference type="SAM" id="MobiDB-lite"/>
    </source>
</evidence>
<proteinExistence type="predicted"/>
<feature type="region of interest" description="Disordered" evidence="1">
    <location>
        <begin position="192"/>
        <end position="260"/>
    </location>
</feature>